<sequence length="39" mass="4600">MQKTTSETTWQRQQAKPLQKATSETTCQRQQAKPHKQKE</sequence>
<gene>
    <name evidence="2" type="ORF">SB48_HM08orf04794</name>
</gene>
<dbReference type="AlphaFoldDB" id="A0AAN0T8F6"/>
<protein>
    <submittedName>
        <fullName evidence="2">Uncharacterized protein</fullName>
    </submittedName>
</protein>
<feature type="compositionally biased region" description="Polar residues" evidence="1">
    <location>
        <begin position="1"/>
        <end position="31"/>
    </location>
</feature>
<name>A0AAN0T8F6_HEYCO</name>
<evidence type="ECO:0000313" key="3">
    <source>
        <dbReference type="Proteomes" id="UP000032024"/>
    </source>
</evidence>
<feature type="region of interest" description="Disordered" evidence="1">
    <location>
        <begin position="1"/>
        <end position="39"/>
    </location>
</feature>
<accession>A0AAN0T8F6</accession>
<dbReference type="EMBL" id="CP010525">
    <property type="protein sequence ID" value="AJO23794.1"/>
    <property type="molecule type" value="Genomic_DNA"/>
</dbReference>
<reference evidence="3" key="1">
    <citation type="submission" date="2015-01" db="EMBL/GenBank/DDBJ databases">
        <title>Comparative genome analysis of Bacillus coagulans HM-08, Clostridium butyricum HM-68, Bacillus subtilis HM-66 and Bacillus paralicheniformis BL-09.</title>
        <authorList>
            <person name="Zhang H."/>
        </authorList>
    </citation>
    <scope>NUCLEOTIDE SEQUENCE [LARGE SCALE GENOMIC DNA]</scope>
    <source>
        <strain evidence="3">HM-08</strain>
    </source>
</reference>
<evidence type="ECO:0000313" key="2">
    <source>
        <dbReference type="EMBL" id="AJO23794.1"/>
    </source>
</evidence>
<evidence type="ECO:0000256" key="1">
    <source>
        <dbReference type="SAM" id="MobiDB-lite"/>
    </source>
</evidence>
<dbReference type="Proteomes" id="UP000032024">
    <property type="component" value="Chromosome"/>
</dbReference>
<keyword evidence="3" id="KW-1185">Reference proteome</keyword>
<proteinExistence type="predicted"/>
<organism evidence="2 3">
    <name type="scientific">Heyndrickxia coagulans</name>
    <name type="common">Weizmannia coagulans</name>
    <dbReference type="NCBI Taxonomy" id="1398"/>
    <lineage>
        <taxon>Bacteria</taxon>
        <taxon>Bacillati</taxon>
        <taxon>Bacillota</taxon>
        <taxon>Bacilli</taxon>
        <taxon>Bacillales</taxon>
        <taxon>Bacillaceae</taxon>
        <taxon>Heyndrickxia</taxon>
    </lineage>
</organism>